<dbReference type="NCBIfam" id="TIGR03086">
    <property type="entry name" value="TIGR03086 family metal-binding protein"/>
    <property type="match status" value="1"/>
</dbReference>
<dbReference type="InterPro" id="IPR024344">
    <property type="entry name" value="MDMPI_metal-binding"/>
</dbReference>
<dbReference type="InterPro" id="IPR017520">
    <property type="entry name" value="CHP03086"/>
</dbReference>
<dbReference type="EMBL" id="QOIN01000070">
    <property type="protein sequence ID" value="RCG14432.1"/>
    <property type="molecule type" value="Genomic_DNA"/>
</dbReference>
<dbReference type="SUPFAM" id="SSF109854">
    <property type="entry name" value="DinB/YfiT-like putative metalloenzymes"/>
    <property type="match status" value="1"/>
</dbReference>
<accession>A0A367E9L1</accession>
<evidence type="ECO:0000259" key="1">
    <source>
        <dbReference type="Pfam" id="PF11716"/>
    </source>
</evidence>
<feature type="domain" description="Mycothiol-dependent maleylpyruvate isomerase metal-binding" evidence="1">
    <location>
        <begin position="13"/>
        <end position="126"/>
    </location>
</feature>
<dbReference type="Pfam" id="PF11716">
    <property type="entry name" value="MDMPI_N"/>
    <property type="match status" value="1"/>
</dbReference>
<protein>
    <submittedName>
        <fullName evidence="2">TIGR03086 family protein</fullName>
    </submittedName>
</protein>
<keyword evidence="3" id="KW-1185">Reference proteome</keyword>
<dbReference type="NCBIfam" id="TIGR03083">
    <property type="entry name" value="maleylpyruvate isomerase family mycothiol-dependent enzyme"/>
    <property type="match status" value="1"/>
</dbReference>
<comment type="caution">
    <text evidence="2">The sequence shown here is derived from an EMBL/GenBank/DDBJ whole genome shotgun (WGS) entry which is preliminary data.</text>
</comment>
<dbReference type="InterPro" id="IPR034660">
    <property type="entry name" value="DinB/YfiT-like"/>
</dbReference>
<dbReference type="InterPro" id="IPR017517">
    <property type="entry name" value="Maleyloyr_isom"/>
</dbReference>
<proteinExistence type="predicted"/>
<dbReference type="Gene3D" id="1.20.120.450">
    <property type="entry name" value="dinb family like domain"/>
    <property type="match status" value="1"/>
</dbReference>
<dbReference type="AlphaFoldDB" id="A0A367E9L1"/>
<evidence type="ECO:0000313" key="2">
    <source>
        <dbReference type="EMBL" id="RCG14432.1"/>
    </source>
</evidence>
<reference evidence="2 3" key="1">
    <citation type="submission" date="2018-06" db="EMBL/GenBank/DDBJ databases">
        <title>Streptomyces reniochalinae sp. nov. and Streptomyces diacarnus sp. nov. from marine sponges.</title>
        <authorList>
            <person name="Li L."/>
        </authorList>
    </citation>
    <scope>NUCLEOTIDE SEQUENCE [LARGE SCALE GENOMIC DNA]</scope>
    <source>
        <strain evidence="2 3">LHW51701</strain>
    </source>
</reference>
<name>A0A367E9L1_9ACTN</name>
<dbReference type="RefSeq" id="WP_114025439.1">
    <property type="nucleotide sequence ID" value="NZ_QOIN01000070.1"/>
</dbReference>
<evidence type="ECO:0000313" key="3">
    <source>
        <dbReference type="Proteomes" id="UP000252914"/>
    </source>
</evidence>
<gene>
    <name evidence="2" type="ORF">DTL70_31510</name>
</gene>
<organism evidence="2 3">
    <name type="scientific">Streptomyces diacarni</name>
    <dbReference type="NCBI Taxonomy" id="2800381"/>
    <lineage>
        <taxon>Bacteria</taxon>
        <taxon>Bacillati</taxon>
        <taxon>Actinomycetota</taxon>
        <taxon>Actinomycetes</taxon>
        <taxon>Kitasatosporales</taxon>
        <taxon>Streptomycetaceae</taxon>
        <taxon>Streptomyces</taxon>
    </lineage>
</organism>
<dbReference type="GO" id="GO:0046872">
    <property type="term" value="F:metal ion binding"/>
    <property type="evidence" value="ECO:0007669"/>
    <property type="project" value="InterPro"/>
</dbReference>
<dbReference type="Proteomes" id="UP000252914">
    <property type="component" value="Unassembled WGS sequence"/>
</dbReference>
<sequence length="189" mass="20097">MANELSPLIGGAARAADPVVRGITDEQLTLPTPCAEYDVRALLNHLFHVVVGFQALAAREAADFSTTPDYLQGEWRARFGAETGKLVTAWAAPGALEGVSPGMGLPQRTVAHMVLGDLLVHGWDLARATGQDYRPDQAALDEVRPAVDDMAPMAREAGVYGEEVAVPPDATPLEKLLAATGRDPRWSSS</sequence>